<dbReference type="FunFam" id="3.30.160.60:FF:001715">
    <property type="match status" value="1"/>
</dbReference>
<evidence type="ECO:0000256" key="10">
    <source>
        <dbReference type="ARBA" id="ARBA00023242"/>
    </source>
</evidence>
<dbReference type="FunFam" id="3.30.160.60:FF:000478">
    <property type="entry name" value="Zinc finger protein 133"/>
    <property type="match status" value="2"/>
</dbReference>
<evidence type="ECO:0000256" key="9">
    <source>
        <dbReference type="ARBA" id="ARBA00023163"/>
    </source>
</evidence>
<evidence type="ECO:0000256" key="4">
    <source>
        <dbReference type="ARBA" id="ARBA00022737"/>
    </source>
</evidence>
<feature type="compositionally biased region" description="Basic and acidic residues" evidence="12">
    <location>
        <begin position="237"/>
        <end position="253"/>
    </location>
</feature>
<keyword evidence="5 11" id="KW-0863">Zinc-finger</keyword>
<name>A0ABD0WGW4_UMBPY</name>
<evidence type="ECO:0000256" key="7">
    <source>
        <dbReference type="ARBA" id="ARBA00023015"/>
    </source>
</evidence>
<dbReference type="FunFam" id="3.30.160.60:FF:002343">
    <property type="entry name" value="Zinc finger protein 33A"/>
    <property type="match status" value="3"/>
</dbReference>
<feature type="domain" description="C2H2-type" evidence="13">
    <location>
        <begin position="657"/>
        <end position="684"/>
    </location>
</feature>
<dbReference type="GO" id="GO:0043565">
    <property type="term" value="F:sequence-specific DNA binding"/>
    <property type="evidence" value="ECO:0007669"/>
    <property type="project" value="UniProtKB-ARBA"/>
</dbReference>
<feature type="compositionally biased region" description="Polar residues" evidence="12">
    <location>
        <begin position="284"/>
        <end position="295"/>
    </location>
</feature>
<evidence type="ECO:0000313" key="14">
    <source>
        <dbReference type="EMBL" id="KAL0970630.1"/>
    </source>
</evidence>
<evidence type="ECO:0000256" key="6">
    <source>
        <dbReference type="ARBA" id="ARBA00022833"/>
    </source>
</evidence>
<feature type="compositionally biased region" description="Basic and acidic residues" evidence="12">
    <location>
        <begin position="296"/>
        <end position="321"/>
    </location>
</feature>
<comment type="subcellular location">
    <subcellularLocation>
        <location evidence="1">Nucleus</location>
    </subcellularLocation>
</comment>
<dbReference type="EMBL" id="JAGEUA010000007">
    <property type="protein sequence ID" value="KAL0970630.1"/>
    <property type="molecule type" value="Genomic_DNA"/>
</dbReference>
<feature type="domain" description="C2H2-type" evidence="13">
    <location>
        <begin position="489"/>
        <end position="516"/>
    </location>
</feature>
<dbReference type="FunFam" id="3.30.160.60:FF:000358">
    <property type="entry name" value="zinc finger protein 24"/>
    <property type="match status" value="1"/>
</dbReference>
<dbReference type="GO" id="GO:0005634">
    <property type="term" value="C:nucleus"/>
    <property type="evidence" value="ECO:0007669"/>
    <property type="project" value="UniProtKB-SubCell"/>
</dbReference>
<keyword evidence="15" id="KW-1185">Reference proteome</keyword>
<keyword evidence="3" id="KW-0479">Metal-binding</keyword>
<evidence type="ECO:0000313" key="15">
    <source>
        <dbReference type="Proteomes" id="UP001557470"/>
    </source>
</evidence>
<feature type="domain" description="C2H2-type" evidence="13">
    <location>
        <begin position="405"/>
        <end position="432"/>
    </location>
</feature>
<keyword evidence="9" id="KW-0804">Transcription</keyword>
<protein>
    <recommendedName>
        <fullName evidence="13">C2H2-type domain-containing protein</fullName>
    </recommendedName>
</protein>
<keyword evidence="6" id="KW-0862">Zinc</keyword>
<dbReference type="Proteomes" id="UP001557470">
    <property type="component" value="Unassembled WGS sequence"/>
</dbReference>
<keyword evidence="4" id="KW-0677">Repeat</keyword>
<feature type="compositionally biased region" description="Pro residues" evidence="12">
    <location>
        <begin position="346"/>
        <end position="355"/>
    </location>
</feature>
<evidence type="ECO:0000256" key="1">
    <source>
        <dbReference type="ARBA" id="ARBA00004123"/>
    </source>
</evidence>
<dbReference type="GO" id="GO:0042802">
    <property type="term" value="F:identical protein binding"/>
    <property type="evidence" value="ECO:0007669"/>
    <property type="project" value="UniProtKB-ARBA"/>
</dbReference>
<dbReference type="GO" id="GO:0008270">
    <property type="term" value="F:zinc ion binding"/>
    <property type="evidence" value="ECO:0007669"/>
    <property type="project" value="UniProtKB-KW"/>
</dbReference>
<gene>
    <name evidence="14" type="ORF">UPYG_G00244760</name>
</gene>
<dbReference type="PROSITE" id="PS50157">
    <property type="entry name" value="ZINC_FINGER_C2H2_2"/>
    <property type="match status" value="12"/>
</dbReference>
<organism evidence="14 15">
    <name type="scientific">Umbra pygmaea</name>
    <name type="common">Eastern mudminnow</name>
    <dbReference type="NCBI Taxonomy" id="75934"/>
    <lineage>
        <taxon>Eukaryota</taxon>
        <taxon>Metazoa</taxon>
        <taxon>Chordata</taxon>
        <taxon>Craniata</taxon>
        <taxon>Vertebrata</taxon>
        <taxon>Euteleostomi</taxon>
        <taxon>Actinopterygii</taxon>
        <taxon>Neopterygii</taxon>
        <taxon>Teleostei</taxon>
        <taxon>Protacanthopterygii</taxon>
        <taxon>Esociformes</taxon>
        <taxon>Umbridae</taxon>
        <taxon>Umbra</taxon>
    </lineage>
</organism>
<keyword evidence="8" id="KW-0238">DNA-binding</keyword>
<evidence type="ECO:0000256" key="11">
    <source>
        <dbReference type="PROSITE-ProRule" id="PRU00042"/>
    </source>
</evidence>
<evidence type="ECO:0000256" key="8">
    <source>
        <dbReference type="ARBA" id="ARBA00023125"/>
    </source>
</evidence>
<feature type="compositionally biased region" description="Basic and acidic residues" evidence="12">
    <location>
        <begin position="87"/>
        <end position="103"/>
    </location>
</feature>
<evidence type="ECO:0000256" key="2">
    <source>
        <dbReference type="ARBA" id="ARBA00006991"/>
    </source>
</evidence>
<evidence type="ECO:0000256" key="3">
    <source>
        <dbReference type="ARBA" id="ARBA00022723"/>
    </source>
</evidence>
<evidence type="ECO:0000259" key="13">
    <source>
        <dbReference type="PROSITE" id="PS50157"/>
    </source>
</evidence>
<dbReference type="GO" id="GO:0045893">
    <property type="term" value="P:positive regulation of DNA-templated transcription"/>
    <property type="evidence" value="ECO:0007669"/>
    <property type="project" value="UniProtKB-ARBA"/>
</dbReference>
<dbReference type="SUPFAM" id="SSF57667">
    <property type="entry name" value="beta-beta-alpha zinc fingers"/>
    <property type="match status" value="7"/>
</dbReference>
<feature type="domain" description="C2H2-type" evidence="13">
    <location>
        <begin position="517"/>
        <end position="544"/>
    </location>
</feature>
<feature type="domain" description="C2H2-type" evidence="13">
    <location>
        <begin position="601"/>
        <end position="628"/>
    </location>
</feature>
<feature type="domain" description="C2H2-type" evidence="13">
    <location>
        <begin position="629"/>
        <end position="656"/>
    </location>
</feature>
<dbReference type="InterPro" id="IPR050331">
    <property type="entry name" value="Zinc_finger"/>
</dbReference>
<reference evidence="14 15" key="1">
    <citation type="submission" date="2024-06" db="EMBL/GenBank/DDBJ databases">
        <authorList>
            <person name="Pan Q."/>
            <person name="Wen M."/>
            <person name="Jouanno E."/>
            <person name="Zahm M."/>
            <person name="Klopp C."/>
            <person name="Cabau C."/>
            <person name="Louis A."/>
            <person name="Berthelot C."/>
            <person name="Parey E."/>
            <person name="Roest Crollius H."/>
            <person name="Montfort J."/>
            <person name="Robinson-Rechavi M."/>
            <person name="Bouchez O."/>
            <person name="Lampietro C."/>
            <person name="Lopez Roques C."/>
            <person name="Donnadieu C."/>
            <person name="Postlethwait J."/>
            <person name="Bobe J."/>
            <person name="Verreycken H."/>
            <person name="Guiguen Y."/>
        </authorList>
    </citation>
    <scope>NUCLEOTIDE SEQUENCE [LARGE SCALE GENOMIC DNA]</scope>
    <source>
        <strain evidence="14">Up_M1</strain>
        <tissue evidence="14">Testis</tissue>
    </source>
</reference>
<dbReference type="FunFam" id="3.30.160.60:FF:001732">
    <property type="entry name" value="Zgc:162936"/>
    <property type="match status" value="1"/>
</dbReference>
<dbReference type="FunFam" id="3.30.160.60:FF:000508">
    <property type="entry name" value="Myeloid zinc finger 1"/>
    <property type="match status" value="2"/>
</dbReference>
<dbReference type="PANTHER" id="PTHR16515">
    <property type="entry name" value="PR DOMAIN ZINC FINGER PROTEIN"/>
    <property type="match status" value="1"/>
</dbReference>
<feature type="domain" description="C2H2-type" evidence="13">
    <location>
        <begin position="685"/>
        <end position="708"/>
    </location>
</feature>
<accession>A0ABD0WGW4</accession>
<keyword evidence="10" id="KW-0539">Nucleus</keyword>
<proteinExistence type="inferred from homology"/>
<comment type="caution">
    <text evidence="14">The sequence shown here is derived from an EMBL/GenBank/DDBJ whole genome shotgun (WGS) entry which is preliminary data.</text>
</comment>
<dbReference type="Gene3D" id="3.30.160.60">
    <property type="entry name" value="Classic Zinc Finger"/>
    <property type="match status" value="12"/>
</dbReference>
<keyword evidence="7" id="KW-0805">Transcription regulation</keyword>
<evidence type="ECO:0000256" key="12">
    <source>
        <dbReference type="SAM" id="MobiDB-lite"/>
    </source>
</evidence>
<dbReference type="FunFam" id="3.30.160.60:FF:000862">
    <property type="entry name" value="zinc finger protein 697"/>
    <property type="match status" value="1"/>
</dbReference>
<evidence type="ECO:0000256" key="5">
    <source>
        <dbReference type="ARBA" id="ARBA00022771"/>
    </source>
</evidence>
<comment type="similarity">
    <text evidence="2">Belongs to the krueppel C2H2-type zinc-finger protein family.</text>
</comment>
<dbReference type="GO" id="GO:0005694">
    <property type="term" value="C:chromosome"/>
    <property type="evidence" value="ECO:0007669"/>
    <property type="project" value="UniProtKB-ARBA"/>
</dbReference>
<dbReference type="SMART" id="SM00355">
    <property type="entry name" value="ZnF_C2H2"/>
    <property type="match status" value="12"/>
</dbReference>
<feature type="region of interest" description="Disordered" evidence="12">
    <location>
        <begin position="64"/>
        <end position="107"/>
    </location>
</feature>
<dbReference type="Pfam" id="PF00096">
    <property type="entry name" value="zf-C2H2"/>
    <property type="match status" value="10"/>
</dbReference>
<sequence length="708" mass="81273">MYNIRSFRVFLNERLTEAVTEIYGEVEKTLNDCQEKNNRLRRMLRIKPEVELRELDSLQFSISEEEVPPEQQHCEQEWSPSLGQEDPEPKQIKEEQEELRTSQEEEQLQGLLNTKDSILTPPCVKSGCDQEETLHRTSPTEYPSVSGLKTSKLQMFHVFLKERLMESVAMEIFRAVEKTVFQYQKENDHLRRLLQITPEIQLYRTDSLQFSVSEEEVPPEQQHCEQEWSPSLGQEDPEPKQIKEEQEELRISQEEEQLQEVDNDILEFIFNPPCVKSECDQENPLWSLTPPQTQTEENRESDSKPVDLKPPDTVIHLKDLDVLCEPQDNENNQRTDVRRDPGRVDPSPPLDPSPLPNTKVSSTCNLKSHDRCCQLEKPCSSCRKTFKYKGNVSEHTKIHTAEKPFSCGDCGKCFRRKDNLGKHIQIHTGEKPFSCVECGKSFCQQGDLRRHLQIHTIEKPFSCGDCGKCFRRKDNLGKHIQIHTGEKPFSCVECGKSFCQQGDLRRHLRIHTGEKPFSCGDCGKSFNHKSNLTLHKLTHTGEKPFSCGDCGKTFSQKGHLTRHKLTHTGEKPFSFVDCGKSFNQERSLNIHKMTHTGEKPFKCGDCGKSFCRLGSLTLHKQTHNAEKPFSCGDCGKSFSRKELLTCHKLTHTGEKPFSCGDCGKSFSLKRNLNLHKLTHTGEKPFSCVDCGKSFSQKQNLDRHTLTHT</sequence>
<feature type="domain" description="C2H2-type" evidence="13">
    <location>
        <begin position="545"/>
        <end position="572"/>
    </location>
</feature>
<dbReference type="PANTHER" id="PTHR16515:SF61">
    <property type="entry name" value="NOVEL ZINC FINGER PROTEIN"/>
    <property type="match status" value="1"/>
</dbReference>
<dbReference type="PROSITE" id="PS00028">
    <property type="entry name" value="ZINC_FINGER_C2H2_1"/>
    <property type="match status" value="11"/>
</dbReference>
<feature type="region of interest" description="Disordered" evidence="12">
    <location>
        <begin position="280"/>
        <end position="359"/>
    </location>
</feature>
<feature type="domain" description="C2H2-type" evidence="13">
    <location>
        <begin position="377"/>
        <end position="404"/>
    </location>
</feature>
<dbReference type="AlphaFoldDB" id="A0ABD0WGW4"/>
<dbReference type="InterPro" id="IPR013087">
    <property type="entry name" value="Znf_C2H2_type"/>
</dbReference>
<feature type="compositionally biased region" description="Basic and acidic residues" evidence="12">
    <location>
        <begin position="331"/>
        <end position="343"/>
    </location>
</feature>
<feature type="domain" description="C2H2-type" evidence="13">
    <location>
        <begin position="461"/>
        <end position="488"/>
    </location>
</feature>
<dbReference type="InterPro" id="IPR036236">
    <property type="entry name" value="Znf_C2H2_sf"/>
</dbReference>
<feature type="domain" description="C2H2-type" evidence="13">
    <location>
        <begin position="433"/>
        <end position="460"/>
    </location>
</feature>
<feature type="region of interest" description="Disordered" evidence="12">
    <location>
        <begin position="211"/>
        <end position="255"/>
    </location>
</feature>
<feature type="domain" description="C2H2-type" evidence="13">
    <location>
        <begin position="573"/>
        <end position="600"/>
    </location>
</feature>